<evidence type="ECO:0000313" key="20">
    <source>
        <dbReference type="EMBL" id="KAA0202532.1"/>
    </source>
</evidence>
<keyword evidence="16" id="KW-0539">Nucleus</keyword>
<gene>
    <name evidence="20" type="ORF">HAZT_HAZT000180</name>
</gene>
<keyword evidence="17" id="KW-0966">Cell projection</keyword>
<keyword evidence="12" id="KW-0810">Translation regulation</keyword>
<feature type="compositionally biased region" description="Low complexity" evidence="18">
    <location>
        <begin position="702"/>
        <end position="715"/>
    </location>
</feature>
<feature type="compositionally biased region" description="Basic and acidic residues" evidence="18">
    <location>
        <begin position="65"/>
        <end position="75"/>
    </location>
</feature>
<protein>
    <recommendedName>
        <fullName evidence="6">Protein CASC3</fullName>
    </recommendedName>
</protein>
<keyword evidence="7" id="KW-0813">Transport</keyword>
<evidence type="ECO:0000256" key="5">
    <source>
        <dbReference type="ARBA" id="ARBA00009548"/>
    </source>
</evidence>
<keyword evidence="14" id="KW-0866">Nonsense-mediated mRNA decay</keyword>
<dbReference type="GO" id="GO:0010494">
    <property type="term" value="C:cytoplasmic stress granule"/>
    <property type="evidence" value="ECO:0007669"/>
    <property type="project" value="UniProtKB-SubCell"/>
</dbReference>
<evidence type="ECO:0000256" key="2">
    <source>
        <dbReference type="ARBA" id="ARBA00004279"/>
    </source>
</evidence>
<feature type="region of interest" description="Disordered" evidence="18">
    <location>
        <begin position="210"/>
        <end position="334"/>
    </location>
</feature>
<accession>A0A6A0H9Z8</accession>
<dbReference type="SMART" id="SM01044">
    <property type="entry name" value="Btz"/>
    <property type="match status" value="1"/>
</dbReference>
<sequence length="991" mass="106411">MKGSDAEGANSEYESADEEELAPHVADPILLANADFCIISQNNPDAKLDDDEDRKNPQYIPKRGTFYEHDDRTMPPDEEGNVLRSDLLEDTTAPKCYPGSTLPVVSISLKASADAETSALAGSARSKKSWRGDEGKWSHDKFQEIDQAPKPREELVSVYGYDIRSEEGAPRARRRRRYGFFDEWLLVDLRGPNKYTRNWEDLDAYSRPARGGAAVARGGKPMPPHPDRKDQDFPALGEPGDAGTAHRGSKANSESRESGTEVNMNQGGLQQEAHRSPARHKGGSVVYTSQEYRRSRPEDRAAGEEQSTRGRGRGARSSRGRGRGSRSDRGGWKGRYPVLVMTSECRVCEVKATLLLPSTTTSSNLVNKANINSRLDQPPDPATLKLGSMTRLNVDVPRNEQPTTAHPPGRQQYGGHPQQSQPQHSPQTQQQHHQPQQPGYHQPQQPQQQQQQQQAFGRGTQKRYSSQRGVRPGNNVAAVDRNGSVSGSNNSHYTPHPHHNYYYHDNSTTPPPQPALADAGLHHGSGLGVNGGGSGAVIYDGTSSNATAARHAPSVVPVASTQFVASAQFVRDPSAYIGAGALAAPAPVLTRMYTPVSVVGTAPAEIVSPVLGPASVAAAVIAPVVTAVPQAGVVARAPFIAPDAAGLIPCQFNATPQPTPPPQFPAPHPPQFPAYTSYPPPPASEGTQPQEVYRNGVMYYNTQSQQPQRSSTTLQKRPKAAIPIVPPPEDLDGEKKDGSSPHPDDTEQYQYEPDAMGASALQDSLPPSDMNAKATQHRTTVVAADKRGSGHAVPTDFTFEEAENVEVVREVNPSDHCAIQQLQLQQQLQLEQEAVLSGGVQDPINDVIQTTTYERSTDTHAAADEMVIVDHPTGTERCDVSLPVDGSGIVAHTADAAADKTSSVASATSELGSSSAEQTKASSVDESGNLTTEKALSEKTAALSMADVVDTDNAKFEDSVEDLETVPCSKLTETLANEQVSDGKGKETSIS</sequence>
<evidence type="ECO:0000256" key="1">
    <source>
        <dbReference type="ARBA" id="ARBA00004210"/>
    </source>
</evidence>
<dbReference type="PANTHER" id="PTHR13434:SF0">
    <property type="entry name" value="PROTEIN CASC3"/>
    <property type="match status" value="1"/>
</dbReference>
<dbReference type="GO" id="GO:0030425">
    <property type="term" value="C:dendrite"/>
    <property type="evidence" value="ECO:0007669"/>
    <property type="project" value="UniProtKB-SubCell"/>
</dbReference>
<evidence type="ECO:0000256" key="9">
    <source>
        <dbReference type="ARBA" id="ARBA00022664"/>
    </source>
</evidence>
<reference evidence="20" key="2">
    <citation type="journal article" date="2018" name="Environ. Sci. Technol.">
        <title>The Toxicogenome of Hyalella azteca: A Model for Sediment Ecotoxicology and Evolutionary Toxicology.</title>
        <authorList>
            <person name="Poynton H.C."/>
            <person name="Hasenbein S."/>
            <person name="Benoit J.B."/>
            <person name="Sepulveda M.S."/>
            <person name="Poelchau M.F."/>
            <person name="Hughes D.S.T."/>
            <person name="Murali S.C."/>
            <person name="Chen S."/>
            <person name="Glastad K.M."/>
            <person name="Goodisman M.A.D."/>
            <person name="Werren J.H."/>
            <person name="Vineis J.H."/>
            <person name="Bowen J.L."/>
            <person name="Friedrich M."/>
            <person name="Jones J."/>
            <person name="Robertson H.M."/>
            <person name="Feyereisen R."/>
            <person name="Mechler-Hickson A."/>
            <person name="Mathers N."/>
            <person name="Lee C.E."/>
            <person name="Colbourne J.K."/>
            <person name="Biales A."/>
            <person name="Johnston J.S."/>
            <person name="Wellborn G.A."/>
            <person name="Rosendale A.J."/>
            <person name="Cridge A.G."/>
            <person name="Munoz-Torres M.C."/>
            <person name="Bain P.A."/>
            <person name="Manny A.R."/>
            <person name="Major K.M."/>
            <person name="Lambert F.N."/>
            <person name="Vulpe C.D."/>
            <person name="Tuck P."/>
            <person name="Blalock B.J."/>
            <person name="Lin Y.Y."/>
            <person name="Smith M.E."/>
            <person name="Ochoa-Acuna H."/>
            <person name="Chen M.M."/>
            <person name="Childers C.P."/>
            <person name="Qu J."/>
            <person name="Dugan S."/>
            <person name="Lee S.L."/>
            <person name="Chao H."/>
            <person name="Dinh H."/>
            <person name="Han Y."/>
            <person name="Doddapaneni H."/>
            <person name="Worley K.C."/>
            <person name="Muzny D.M."/>
            <person name="Gibbs R.A."/>
            <person name="Richards S."/>
        </authorList>
    </citation>
    <scope>NUCLEOTIDE SEQUENCE</scope>
    <source>
        <strain evidence="20">HAZT.00-mixed</strain>
        <tissue evidence="20">Whole organism</tissue>
    </source>
</reference>
<feature type="domain" description="Btz" evidence="19">
    <location>
        <begin position="32"/>
        <end position="168"/>
    </location>
</feature>
<dbReference type="InterPro" id="IPR028544">
    <property type="entry name" value="CASC3"/>
</dbReference>
<feature type="compositionally biased region" description="Basic residues" evidence="18">
    <location>
        <begin position="310"/>
        <end position="324"/>
    </location>
</feature>
<feature type="compositionally biased region" description="Basic and acidic residues" evidence="18">
    <location>
        <begin position="291"/>
        <end position="308"/>
    </location>
</feature>
<comment type="similarity">
    <text evidence="5">Belongs to the CASC3 family.</text>
</comment>
<keyword evidence="9" id="KW-0507">mRNA processing</keyword>
<keyword evidence="13" id="KW-0694">RNA-binding</keyword>
<keyword evidence="10" id="KW-0747">Spliceosome</keyword>
<feature type="region of interest" description="Disordered" evidence="18">
    <location>
        <begin position="42"/>
        <end position="77"/>
    </location>
</feature>
<evidence type="ECO:0000256" key="10">
    <source>
        <dbReference type="ARBA" id="ARBA00022728"/>
    </source>
</evidence>
<name>A0A6A0H9Z8_HYAAZ</name>
<feature type="compositionally biased region" description="Basic and acidic residues" evidence="18">
    <location>
        <begin position="733"/>
        <end position="745"/>
    </location>
</feature>
<dbReference type="Pfam" id="PF09405">
    <property type="entry name" value="Btz"/>
    <property type="match status" value="1"/>
</dbReference>
<dbReference type="GO" id="GO:0035145">
    <property type="term" value="C:exon-exon junction complex"/>
    <property type="evidence" value="ECO:0007669"/>
    <property type="project" value="InterPro"/>
</dbReference>
<evidence type="ECO:0000256" key="7">
    <source>
        <dbReference type="ARBA" id="ARBA00022448"/>
    </source>
</evidence>
<evidence type="ECO:0000256" key="15">
    <source>
        <dbReference type="ARBA" id="ARBA00023187"/>
    </source>
</evidence>
<organism evidence="20">
    <name type="scientific">Hyalella azteca</name>
    <name type="common">Amphipod</name>
    <dbReference type="NCBI Taxonomy" id="294128"/>
    <lineage>
        <taxon>Eukaryota</taxon>
        <taxon>Metazoa</taxon>
        <taxon>Ecdysozoa</taxon>
        <taxon>Arthropoda</taxon>
        <taxon>Crustacea</taxon>
        <taxon>Multicrustacea</taxon>
        <taxon>Malacostraca</taxon>
        <taxon>Eumalacostraca</taxon>
        <taxon>Peracarida</taxon>
        <taxon>Amphipoda</taxon>
        <taxon>Senticaudata</taxon>
        <taxon>Talitrida</taxon>
        <taxon>Talitroidea</taxon>
        <taxon>Hyalellidae</taxon>
        <taxon>Hyalella</taxon>
    </lineage>
</organism>
<dbReference type="EMBL" id="JQDR03003397">
    <property type="protein sequence ID" value="KAA0202532.1"/>
    <property type="molecule type" value="Genomic_DNA"/>
</dbReference>
<evidence type="ECO:0000256" key="4">
    <source>
        <dbReference type="ARBA" id="ARBA00004556"/>
    </source>
</evidence>
<dbReference type="GO" id="GO:0006417">
    <property type="term" value="P:regulation of translation"/>
    <property type="evidence" value="ECO:0007669"/>
    <property type="project" value="UniProtKB-KW"/>
</dbReference>
<comment type="subcellular location">
    <subcellularLocation>
        <location evidence="2">Cell projection</location>
        <location evidence="2">Dendrite</location>
    </subcellularLocation>
    <subcellularLocation>
        <location evidence="1">Cytoplasm</location>
        <location evidence="1">Stress granule</location>
    </subcellularLocation>
    <subcellularLocation>
        <location evidence="4">Cytoplasm</location>
        <location evidence="4">Perinuclear region</location>
    </subcellularLocation>
    <subcellularLocation>
        <location evidence="3">Nucleus speckle</location>
    </subcellularLocation>
</comment>
<feature type="region of interest" description="Disordered" evidence="18">
    <location>
        <begin position="369"/>
        <end position="523"/>
    </location>
</feature>
<evidence type="ECO:0000256" key="8">
    <source>
        <dbReference type="ARBA" id="ARBA00022490"/>
    </source>
</evidence>
<evidence type="ECO:0000256" key="3">
    <source>
        <dbReference type="ARBA" id="ARBA00004324"/>
    </source>
</evidence>
<evidence type="ECO:0000256" key="18">
    <source>
        <dbReference type="SAM" id="MobiDB-lite"/>
    </source>
</evidence>
<keyword evidence="15" id="KW-0508">mRNA splicing</keyword>
<feature type="compositionally biased region" description="Low complexity" evidence="18">
    <location>
        <begin position="210"/>
        <end position="219"/>
    </location>
</feature>
<feature type="region of interest" description="Disordered" evidence="18">
    <location>
        <begin position="1"/>
        <end position="24"/>
    </location>
</feature>
<dbReference type="GO" id="GO:0003729">
    <property type="term" value="F:mRNA binding"/>
    <property type="evidence" value="ECO:0007669"/>
    <property type="project" value="InterPro"/>
</dbReference>
<feature type="region of interest" description="Disordered" evidence="18">
    <location>
        <begin position="702"/>
        <end position="750"/>
    </location>
</feature>
<dbReference type="GO" id="GO:0005681">
    <property type="term" value="C:spliceosomal complex"/>
    <property type="evidence" value="ECO:0007669"/>
    <property type="project" value="UniProtKB-KW"/>
</dbReference>
<comment type="caution">
    <text evidence="20">The sequence shown here is derived from an EMBL/GenBank/DDBJ whole genome shotgun (WGS) entry which is preliminary data.</text>
</comment>
<proteinExistence type="inferred from homology"/>
<evidence type="ECO:0000259" key="19">
    <source>
        <dbReference type="SMART" id="SM01044"/>
    </source>
</evidence>
<reference evidence="20" key="3">
    <citation type="submission" date="2019-06" db="EMBL/GenBank/DDBJ databases">
        <authorList>
            <person name="Poynton C."/>
            <person name="Hasenbein S."/>
            <person name="Benoit J.B."/>
            <person name="Sepulveda M.S."/>
            <person name="Poelchau M.F."/>
            <person name="Murali S.C."/>
            <person name="Chen S."/>
            <person name="Glastad K.M."/>
            <person name="Werren J.H."/>
            <person name="Vineis J.H."/>
            <person name="Bowen J.L."/>
            <person name="Friedrich M."/>
            <person name="Jones J."/>
            <person name="Robertson H.M."/>
            <person name="Feyereisen R."/>
            <person name="Mechler-Hickson A."/>
            <person name="Mathers N."/>
            <person name="Lee C.E."/>
            <person name="Colbourne J.K."/>
            <person name="Biales A."/>
            <person name="Johnston J.S."/>
            <person name="Wellborn G.A."/>
            <person name="Rosendale A.J."/>
            <person name="Cridge A.G."/>
            <person name="Munoz-Torres M.C."/>
            <person name="Bain P.A."/>
            <person name="Manny A.R."/>
            <person name="Major K.M."/>
            <person name="Lambert F.N."/>
            <person name="Vulpe C.D."/>
            <person name="Tuck P."/>
            <person name="Blalock B.J."/>
            <person name="Lin Y.-Y."/>
            <person name="Smith M.E."/>
            <person name="Ochoa-Acuna H."/>
            <person name="Chen M.-J.M."/>
            <person name="Childers C.P."/>
            <person name="Qu J."/>
            <person name="Dugan S."/>
            <person name="Lee S.L."/>
            <person name="Chao H."/>
            <person name="Dinh H."/>
            <person name="Han Y."/>
            <person name="Doddapaneni H."/>
            <person name="Worley K.C."/>
            <person name="Muzny D.M."/>
            <person name="Gibbs R.A."/>
            <person name="Richards S."/>
        </authorList>
    </citation>
    <scope>NUCLEOTIDE SEQUENCE</scope>
    <source>
        <strain evidence="20">HAZT.00-mixed</strain>
        <tissue evidence="20">Whole organism</tissue>
    </source>
</reference>
<feature type="compositionally biased region" description="Pro residues" evidence="18">
    <location>
        <begin position="657"/>
        <end position="683"/>
    </location>
</feature>
<dbReference type="AlphaFoldDB" id="A0A6A0H9Z8"/>
<feature type="region of interest" description="Disordered" evidence="18">
    <location>
        <begin position="908"/>
        <end position="930"/>
    </location>
</feature>
<feature type="compositionally biased region" description="Basic and acidic residues" evidence="18">
    <location>
        <begin position="981"/>
        <end position="991"/>
    </location>
</feature>
<feature type="compositionally biased region" description="Low complexity" evidence="18">
    <location>
        <begin position="411"/>
        <end position="454"/>
    </location>
</feature>
<evidence type="ECO:0000256" key="11">
    <source>
        <dbReference type="ARBA" id="ARBA00022816"/>
    </source>
</evidence>
<feature type="compositionally biased region" description="Polar residues" evidence="18">
    <location>
        <begin position="260"/>
        <end position="269"/>
    </location>
</feature>
<dbReference type="GO" id="GO:0000184">
    <property type="term" value="P:nuclear-transcribed mRNA catabolic process, nonsense-mediated decay"/>
    <property type="evidence" value="ECO:0007669"/>
    <property type="project" value="UniProtKB-KW"/>
</dbReference>
<keyword evidence="8" id="KW-0963">Cytoplasm</keyword>
<dbReference type="GO" id="GO:0006397">
    <property type="term" value="P:mRNA processing"/>
    <property type="evidence" value="ECO:0007669"/>
    <property type="project" value="UniProtKB-KW"/>
</dbReference>
<dbReference type="GO" id="GO:0008380">
    <property type="term" value="P:RNA splicing"/>
    <property type="evidence" value="ECO:0007669"/>
    <property type="project" value="UniProtKB-KW"/>
</dbReference>
<dbReference type="GO" id="GO:0051028">
    <property type="term" value="P:mRNA transport"/>
    <property type="evidence" value="ECO:0007669"/>
    <property type="project" value="UniProtKB-KW"/>
</dbReference>
<dbReference type="GO" id="GO:0016607">
    <property type="term" value="C:nuclear speck"/>
    <property type="evidence" value="ECO:0007669"/>
    <property type="project" value="UniProtKB-SubCell"/>
</dbReference>
<feature type="region of interest" description="Disordered" evidence="18">
    <location>
        <begin position="651"/>
        <end position="689"/>
    </location>
</feature>
<dbReference type="GO" id="GO:0048471">
    <property type="term" value="C:perinuclear region of cytoplasm"/>
    <property type="evidence" value="ECO:0007669"/>
    <property type="project" value="UniProtKB-SubCell"/>
</dbReference>
<evidence type="ECO:0000256" key="6">
    <source>
        <dbReference type="ARBA" id="ARBA00019964"/>
    </source>
</evidence>
<evidence type="ECO:0000256" key="12">
    <source>
        <dbReference type="ARBA" id="ARBA00022845"/>
    </source>
</evidence>
<dbReference type="PANTHER" id="PTHR13434">
    <property type="entry name" value="PROTEIN CASC3"/>
    <property type="match status" value="1"/>
</dbReference>
<dbReference type="OrthoDB" id="657902at2759"/>
<feature type="compositionally biased region" description="Polar residues" evidence="18">
    <location>
        <begin position="971"/>
        <end position="980"/>
    </location>
</feature>
<feature type="region of interest" description="Disordered" evidence="18">
    <location>
        <begin position="970"/>
        <end position="991"/>
    </location>
</feature>
<evidence type="ECO:0000256" key="13">
    <source>
        <dbReference type="ARBA" id="ARBA00022884"/>
    </source>
</evidence>
<reference evidence="20" key="1">
    <citation type="submission" date="2014-08" db="EMBL/GenBank/DDBJ databases">
        <authorList>
            <person name="Murali S."/>
            <person name="Richards S."/>
            <person name="Bandaranaike D."/>
            <person name="Bellair M."/>
            <person name="Blankenburg K."/>
            <person name="Chao H."/>
            <person name="Dinh H."/>
            <person name="Doddapaneni H."/>
            <person name="Dugan-Rocha S."/>
            <person name="Elkadiri S."/>
            <person name="Gnanaolivu R."/>
            <person name="Hughes D."/>
            <person name="Lee S."/>
            <person name="Li M."/>
            <person name="Ming W."/>
            <person name="Munidasa M."/>
            <person name="Muniz J."/>
            <person name="Nguyen L."/>
            <person name="Osuji N."/>
            <person name="Pu L.-L."/>
            <person name="Puazo M."/>
            <person name="Skinner E."/>
            <person name="Qu C."/>
            <person name="Quiroz J."/>
            <person name="Raj R."/>
            <person name="Weissenberger G."/>
            <person name="Xin Y."/>
            <person name="Zou X."/>
            <person name="Han Y."/>
            <person name="Worley K."/>
            <person name="Muzny D."/>
            <person name="Gibbs R."/>
        </authorList>
    </citation>
    <scope>NUCLEOTIDE SEQUENCE</scope>
    <source>
        <strain evidence="20">HAZT.00-mixed</strain>
        <tissue evidence="20">Whole organism</tissue>
    </source>
</reference>
<keyword evidence="11" id="KW-0509">mRNA transport</keyword>
<evidence type="ECO:0000256" key="16">
    <source>
        <dbReference type="ARBA" id="ARBA00023242"/>
    </source>
</evidence>
<dbReference type="InterPro" id="IPR018545">
    <property type="entry name" value="Btz_dom"/>
</dbReference>
<evidence type="ECO:0000256" key="14">
    <source>
        <dbReference type="ARBA" id="ARBA00023161"/>
    </source>
</evidence>
<dbReference type="Proteomes" id="UP000711488">
    <property type="component" value="Unassembled WGS sequence"/>
</dbReference>
<evidence type="ECO:0000256" key="17">
    <source>
        <dbReference type="ARBA" id="ARBA00023273"/>
    </source>
</evidence>